<evidence type="ECO:0000256" key="5">
    <source>
        <dbReference type="SAM" id="SignalP"/>
    </source>
</evidence>
<keyword evidence="3 5" id="KW-0732">Signal</keyword>
<name>A0A1D3JUG9_PSEVE</name>
<feature type="domain" description="Fimbrial-type adhesion" evidence="6">
    <location>
        <begin position="27"/>
        <end position="172"/>
    </location>
</feature>
<dbReference type="InterPro" id="IPR008966">
    <property type="entry name" value="Adhesion_dom_sf"/>
</dbReference>
<evidence type="ECO:0000259" key="6">
    <source>
        <dbReference type="Pfam" id="PF00419"/>
    </source>
</evidence>
<organism evidence="7 8">
    <name type="scientific">Pseudomonas veronii 1YdBTEX2</name>
    <dbReference type="NCBI Taxonomy" id="1295141"/>
    <lineage>
        <taxon>Bacteria</taxon>
        <taxon>Pseudomonadati</taxon>
        <taxon>Pseudomonadota</taxon>
        <taxon>Gammaproteobacteria</taxon>
        <taxon>Pseudomonadales</taxon>
        <taxon>Pseudomonadaceae</taxon>
        <taxon>Pseudomonas</taxon>
    </lineage>
</organism>
<dbReference type="PANTHER" id="PTHR33420:SF3">
    <property type="entry name" value="FIMBRIAL SUBUNIT ELFA"/>
    <property type="match status" value="1"/>
</dbReference>
<dbReference type="InterPro" id="IPR000259">
    <property type="entry name" value="Adhesion_dom_fimbrial"/>
</dbReference>
<dbReference type="InterPro" id="IPR050263">
    <property type="entry name" value="Bact_Fimbrial_Adh_Pro"/>
</dbReference>
<dbReference type="RefSeq" id="WP_017845895.1">
    <property type="nucleotide sequence ID" value="NZ_AOUH01000012.1"/>
</dbReference>
<dbReference type="GO" id="GO:0043709">
    <property type="term" value="P:cell adhesion involved in single-species biofilm formation"/>
    <property type="evidence" value="ECO:0007669"/>
    <property type="project" value="TreeGrafter"/>
</dbReference>
<gene>
    <name evidence="7" type="ORF">PVE_R1G1870</name>
</gene>
<comment type="similarity">
    <text evidence="2">Belongs to the fimbrial protein family.</text>
</comment>
<dbReference type="SUPFAM" id="SSF49401">
    <property type="entry name" value="Bacterial adhesins"/>
    <property type="match status" value="1"/>
</dbReference>
<comment type="subcellular location">
    <subcellularLocation>
        <location evidence="1">Fimbrium</location>
    </subcellularLocation>
</comment>
<dbReference type="GO" id="GO:0009289">
    <property type="term" value="C:pilus"/>
    <property type="evidence" value="ECO:0007669"/>
    <property type="project" value="UniProtKB-SubCell"/>
</dbReference>
<dbReference type="GeneID" id="47557806"/>
<proteinExistence type="inferred from homology"/>
<feature type="chain" id="PRO_5008916124" description="Fimbrial-type adhesion domain-containing protein" evidence="5">
    <location>
        <begin position="23"/>
        <end position="173"/>
    </location>
</feature>
<evidence type="ECO:0000256" key="2">
    <source>
        <dbReference type="ARBA" id="ARBA00006671"/>
    </source>
</evidence>
<keyword evidence="4" id="KW-0281">Fimbrium</keyword>
<dbReference type="EMBL" id="LT599583">
    <property type="protein sequence ID" value="SBW79756.1"/>
    <property type="molecule type" value="Genomic_DNA"/>
</dbReference>
<feature type="signal peptide" evidence="5">
    <location>
        <begin position="1"/>
        <end position="22"/>
    </location>
</feature>
<sequence length="173" mass="17161">MNKKLIVCTLLACSAFSALSHAADGTINFTGTITDAACTVTPGTANQTVTMGTVSSTALANVGDTAAPTRFDIVLTNCPATATSAVVKFDGPTDGNNSSLIALTSGAGTAEGVAIGVYEGDAATLIPVGSPSVSKPLSPVADTTFNFFAKYVATAPVVAGSGNAVSDFTVIYN</sequence>
<dbReference type="InterPro" id="IPR036937">
    <property type="entry name" value="Adhesion_dom_fimbrial_sf"/>
</dbReference>
<reference evidence="8" key="1">
    <citation type="submission" date="2016-07" db="EMBL/GenBank/DDBJ databases">
        <authorList>
            <person name="Florea S."/>
            <person name="Webb J.S."/>
            <person name="Jaromczyk J."/>
            <person name="Schardl C.L."/>
        </authorList>
    </citation>
    <scope>NUCLEOTIDE SEQUENCE [LARGE SCALE GENOMIC DNA]</scope>
    <source>
        <strain evidence="8">1YdBTEX2</strain>
    </source>
</reference>
<evidence type="ECO:0000256" key="4">
    <source>
        <dbReference type="ARBA" id="ARBA00023263"/>
    </source>
</evidence>
<dbReference type="Proteomes" id="UP000245431">
    <property type="component" value="Chromosome PVE_r1"/>
</dbReference>
<dbReference type="AlphaFoldDB" id="A0A1D3JUG9"/>
<evidence type="ECO:0000313" key="7">
    <source>
        <dbReference type="EMBL" id="SBW79756.1"/>
    </source>
</evidence>
<dbReference type="Gene3D" id="2.60.40.1090">
    <property type="entry name" value="Fimbrial-type adhesion domain"/>
    <property type="match status" value="1"/>
</dbReference>
<dbReference type="Pfam" id="PF00419">
    <property type="entry name" value="Fimbrial"/>
    <property type="match status" value="1"/>
</dbReference>
<evidence type="ECO:0000313" key="8">
    <source>
        <dbReference type="Proteomes" id="UP000245431"/>
    </source>
</evidence>
<dbReference type="PANTHER" id="PTHR33420">
    <property type="entry name" value="FIMBRIAL SUBUNIT ELFA-RELATED"/>
    <property type="match status" value="1"/>
</dbReference>
<evidence type="ECO:0000256" key="3">
    <source>
        <dbReference type="ARBA" id="ARBA00022729"/>
    </source>
</evidence>
<accession>A0A1D3JUG9</accession>
<protein>
    <recommendedName>
        <fullName evidence="6">Fimbrial-type adhesion domain-containing protein</fullName>
    </recommendedName>
</protein>
<evidence type="ECO:0000256" key="1">
    <source>
        <dbReference type="ARBA" id="ARBA00004561"/>
    </source>
</evidence>